<dbReference type="AlphaFoldDB" id="A0A6A6GE17"/>
<keyword evidence="2" id="KW-1185">Reference proteome</keyword>
<sequence length="90" mass="10005">MCLTLSTSLRVLRGPAVVVRLCAPTKQDRYRPRQSKPLLDPAVSDNPQPIPRVAFCLSRPSLPFLRWEKQGRATEHATLLPPFGLAAISE</sequence>
<protein>
    <submittedName>
        <fullName evidence="1">Uncharacterized protein</fullName>
    </submittedName>
</protein>
<reference evidence="2" key="1">
    <citation type="journal article" date="2020" name="Stud. Mycol.">
        <title>101 Dothideomycetes genomes: A test case for predicting lifestyles and emergence of pathogens.</title>
        <authorList>
            <person name="Haridas S."/>
            <person name="Albert R."/>
            <person name="Binder M."/>
            <person name="Bloem J."/>
            <person name="LaButti K."/>
            <person name="Salamov A."/>
            <person name="Andreopoulos B."/>
            <person name="Baker S."/>
            <person name="Barry K."/>
            <person name="Bills G."/>
            <person name="Bluhm B."/>
            <person name="Cannon C."/>
            <person name="Castanera R."/>
            <person name="Culley D."/>
            <person name="Daum C."/>
            <person name="Ezra D."/>
            <person name="Gonzalez J."/>
            <person name="Henrissat B."/>
            <person name="Kuo A."/>
            <person name="Liang C."/>
            <person name="Lipzen A."/>
            <person name="Lutzoni F."/>
            <person name="Magnuson J."/>
            <person name="Mondo S."/>
            <person name="Nolan M."/>
            <person name="Ohm R."/>
            <person name="Pangilinan J."/>
            <person name="Park H.-J."/>
            <person name="Ramirez L."/>
            <person name="Alfaro M."/>
            <person name="Sun H."/>
            <person name="Tritt A."/>
            <person name="Yoshinaga Y."/>
            <person name="Zwiers L.-H."/>
            <person name="Turgeon B."/>
            <person name="Goodwin S."/>
            <person name="Spatafora J."/>
            <person name="Crous P."/>
            <person name="Grigoriev I."/>
        </authorList>
    </citation>
    <scope>NUCLEOTIDE SEQUENCE [LARGE SCALE GENOMIC DNA]</scope>
    <source>
        <strain evidence="2">CECT 20119</strain>
    </source>
</reference>
<dbReference type="Proteomes" id="UP000799538">
    <property type="component" value="Unassembled WGS sequence"/>
</dbReference>
<proteinExistence type="predicted"/>
<evidence type="ECO:0000313" key="1">
    <source>
        <dbReference type="EMBL" id="KAF2223887.1"/>
    </source>
</evidence>
<organism evidence="1 2">
    <name type="scientific">Elsinoe ampelina</name>
    <dbReference type="NCBI Taxonomy" id="302913"/>
    <lineage>
        <taxon>Eukaryota</taxon>
        <taxon>Fungi</taxon>
        <taxon>Dikarya</taxon>
        <taxon>Ascomycota</taxon>
        <taxon>Pezizomycotina</taxon>
        <taxon>Dothideomycetes</taxon>
        <taxon>Dothideomycetidae</taxon>
        <taxon>Myriangiales</taxon>
        <taxon>Elsinoaceae</taxon>
        <taxon>Elsinoe</taxon>
    </lineage>
</organism>
<dbReference type="EMBL" id="ML992506">
    <property type="protein sequence ID" value="KAF2223887.1"/>
    <property type="molecule type" value="Genomic_DNA"/>
</dbReference>
<gene>
    <name evidence="1" type="ORF">BDZ85DRAFT_262367</name>
</gene>
<accession>A0A6A6GE17</accession>
<dbReference type="OrthoDB" id="10469634at2759"/>
<evidence type="ECO:0000313" key="2">
    <source>
        <dbReference type="Proteomes" id="UP000799538"/>
    </source>
</evidence>
<name>A0A6A6GE17_9PEZI</name>